<organism evidence="1 2">
    <name type="scientific">Halanaerobium salsuginis</name>
    <dbReference type="NCBI Taxonomy" id="29563"/>
    <lineage>
        <taxon>Bacteria</taxon>
        <taxon>Bacillati</taxon>
        <taxon>Bacillota</taxon>
        <taxon>Clostridia</taxon>
        <taxon>Halanaerobiales</taxon>
        <taxon>Halanaerobiaceae</taxon>
        <taxon>Halanaerobium</taxon>
    </lineage>
</organism>
<name>A0A1I4LCF6_9FIRM</name>
<evidence type="ECO:0000313" key="1">
    <source>
        <dbReference type="EMBL" id="SFL88692.1"/>
    </source>
</evidence>
<evidence type="ECO:0000313" key="2">
    <source>
        <dbReference type="Proteomes" id="UP000199006"/>
    </source>
</evidence>
<dbReference type="AlphaFoldDB" id="A0A1I4LCF6"/>
<reference evidence="1 2" key="1">
    <citation type="submission" date="2016-10" db="EMBL/GenBank/DDBJ databases">
        <authorList>
            <person name="de Groot N.N."/>
        </authorList>
    </citation>
    <scope>NUCLEOTIDE SEQUENCE [LARGE SCALE GENOMIC DNA]</scope>
    <source>
        <strain evidence="1 2">ATCC 51327</strain>
    </source>
</reference>
<dbReference type="Proteomes" id="UP000199006">
    <property type="component" value="Unassembled WGS sequence"/>
</dbReference>
<accession>A0A1I4LCF6</accession>
<keyword evidence="2" id="KW-1185">Reference proteome</keyword>
<gene>
    <name evidence="1" type="ORF">SAMN02983006_02290</name>
</gene>
<proteinExistence type="predicted"/>
<dbReference type="EMBL" id="FOTI01000039">
    <property type="protein sequence ID" value="SFL88692.1"/>
    <property type="molecule type" value="Genomic_DNA"/>
</dbReference>
<protein>
    <submittedName>
        <fullName evidence="1">Uncharacterized protein</fullName>
    </submittedName>
</protein>
<sequence length="40" mass="4665">MNKLERFVNNLAKVEALGFNLMMNKDNQNNKSDDYIDIFG</sequence>
<dbReference type="RefSeq" id="WP_281244101.1">
    <property type="nucleotide sequence ID" value="NZ_FOTI01000039.1"/>
</dbReference>